<gene>
    <name evidence="2" type="ORF">Naga_100683g3</name>
</gene>
<dbReference type="AlphaFoldDB" id="W7TJN6"/>
<feature type="compositionally biased region" description="Gly residues" evidence="1">
    <location>
        <begin position="92"/>
        <end position="105"/>
    </location>
</feature>
<feature type="compositionally biased region" description="Polar residues" evidence="1">
    <location>
        <begin position="1"/>
        <end position="11"/>
    </location>
</feature>
<evidence type="ECO:0000256" key="1">
    <source>
        <dbReference type="SAM" id="MobiDB-lite"/>
    </source>
</evidence>
<accession>W7TJN6</accession>
<dbReference type="EMBL" id="AZIL01003007">
    <property type="protein sequence ID" value="EWM20541.1"/>
    <property type="molecule type" value="Genomic_DNA"/>
</dbReference>
<name>W7TJN6_9STRA</name>
<proteinExistence type="predicted"/>
<keyword evidence="3" id="KW-1185">Reference proteome</keyword>
<dbReference type="Proteomes" id="UP000019335">
    <property type="component" value="Unassembled WGS sequence"/>
</dbReference>
<evidence type="ECO:0000313" key="2">
    <source>
        <dbReference type="EMBL" id="EWM20541.1"/>
    </source>
</evidence>
<protein>
    <submittedName>
        <fullName evidence="2">Uncharacterized protein</fullName>
    </submittedName>
</protein>
<feature type="region of interest" description="Disordered" evidence="1">
    <location>
        <begin position="86"/>
        <end position="110"/>
    </location>
</feature>
<organism evidence="2 3">
    <name type="scientific">Nannochloropsis gaditana</name>
    <dbReference type="NCBI Taxonomy" id="72520"/>
    <lineage>
        <taxon>Eukaryota</taxon>
        <taxon>Sar</taxon>
        <taxon>Stramenopiles</taxon>
        <taxon>Ochrophyta</taxon>
        <taxon>Eustigmatophyceae</taxon>
        <taxon>Eustigmatales</taxon>
        <taxon>Monodopsidaceae</taxon>
        <taxon>Nannochloropsis</taxon>
    </lineage>
</organism>
<feature type="non-terminal residue" evidence="2">
    <location>
        <position position="1"/>
    </location>
</feature>
<comment type="caution">
    <text evidence="2">The sequence shown here is derived from an EMBL/GenBank/DDBJ whole genome shotgun (WGS) entry which is preliminary data.</text>
</comment>
<feature type="region of interest" description="Disordered" evidence="1">
    <location>
        <begin position="1"/>
        <end position="38"/>
    </location>
</feature>
<feature type="compositionally biased region" description="Basic and acidic residues" evidence="1">
    <location>
        <begin position="12"/>
        <end position="38"/>
    </location>
</feature>
<evidence type="ECO:0000313" key="3">
    <source>
        <dbReference type="Proteomes" id="UP000019335"/>
    </source>
</evidence>
<sequence>PDSTPSGTRSWQAREGRSVRVTERNARKGGGGEEGIKRGCEAEVGGSSCIMSVRRPHYSSCVSNPLYIHVLSPINMHEVNIAPLEKGKRDLGSGGWEKGGRGAGRGGEEDLEKCAGRGVFFLPKMARKVRKT</sequence>
<reference evidence="2 3" key="1">
    <citation type="journal article" date="2014" name="Mol. Plant">
        <title>Chromosome Scale Genome Assembly and Transcriptome Profiling of Nannochloropsis gaditana in Nitrogen Depletion.</title>
        <authorList>
            <person name="Corteggiani Carpinelli E."/>
            <person name="Telatin A."/>
            <person name="Vitulo N."/>
            <person name="Forcato C."/>
            <person name="D'Angelo M."/>
            <person name="Schiavon R."/>
            <person name="Vezzi A."/>
            <person name="Giacometti G.M."/>
            <person name="Morosinotto T."/>
            <person name="Valle G."/>
        </authorList>
    </citation>
    <scope>NUCLEOTIDE SEQUENCE [LARGE SCALE GENOMIC DNA]</scope>
    <source>
        <strain evidence="2 3">B-31</strain>
    </source>
</reference>